<evidence type="ECO:0000256" key="1">
    <source>
        <dbReference type="SAM" id="MobiDB-lite"/>
    </source>
</evidence>
<sequence length="360" mass="36925">MPESTGALDVPAPPSAAARAPAAEDAFATADAAMRAPAASDAATSAAIVDPTLPPPPASGRERARATMRRLRLPALAFAVGVVVAAAGVVAIDSVRDATARDDVAQTLDAYLATVESGAPASGGLVAALDEAVASTALVAAAVVAAGPAAVDCDEPRLGADVAIVDCSVRVERRSEPARLVLERVGDAWSVTQGLAVPVRLQPGTLLVEEVAGEPVETAITRGERAVWLLPGRYDVAVRSPAQLVVANLDGLVVTASSGSVRWTSDTTPQLDADVEASALAFVRGCAVAPAEGCPALQQRDAADPFQVFAIDGRLRPGDPYALTFEVSIRRPIEQPEEFVVVTVRVDFGEGLDRYEVAAG</sequence>
<dbReference type="Proteomes" id="UP001501599">
    <property type="component" value="Unassembled WGS sequence"/>
</dbReference>
<protein>
    <recommendedName>
        <fullName evidence="5">DUF4878 domain-containing protein</fullName>
    </recommendedName>
</protein>
<evidence type="ECO:0000313" key="4">
    <source>
        <dbReference type="Proteomes" id="UP001501599"/>
    </source>
</evidence>
<keyword evidence="2" id="KW-0472">Membrane</keyword>
<keyword evidence="4" id="KW-1185">Reference proteome</keyword>
<accession>A0ABP5MEX1</accession>
<gene>
    <name evidence="3" type="ORF">GCM10009846_04270</name>
</gene>
<evidence type="ECO:0000256" key="2">
    <source>
        <dbReference type="SAM" id="Phobius"/>
    </source>
</evidence>
<evidence type="ECO:0008006" key="5">
    <source>
        <dbReference type="Google" id="ProtNLM"/>
    </source>
</evidence>
<name>A0ABP5MEX1_9MICO</name>
<evidence type="ECO:0000313" key="3">
    <source>
        <dbReference type="EMBL" id="GAA2171200.1"/>
    </source>
</evidence>
<keyword evidence="2" id="KW-1133">Transmembrane helix</keyword>
<feature type="transmembrane region" description="Helical" evidence="2">
    <location>
        <begin position="71"/>
        <end position="92"/>
    </location>
</feature>
<organism evidence="3 4">
    <name type="scientific">Agrococcus versicolor</name>
    <dbReference type="NCBI Taxonomy" id="501482"/>
    <lineage>
        <taxon>Bacteria</taxon>
        <taxon>Bacillati</taxon>
        <taxon>Actinomycetota</taxon>
        <taxon>Actinomycetes</taxon>
        <taxon>Micrococcales</taxon>
        <taxon>Microbacteriaceae</taxon>
        <taxon>Agrococcus</taxon>
    </lineage>
</organism>
<feature type="region of interest" description="Disordered" evidence="1">
    <location>
        <begin position="44"/>
        <end position="65"/>
    </location>
</feature>
<feature type="region of interest" description="Disordered" evidence="1">
    <location>
        <begin position="1"/>
        <end position="23"/>
    </location>
</feature>
<keyword evidence="2" id="KW-0812">Transmembrane</keyword>
<comment type="caution">
    <text evidence="3">The sequence shown here is derived from an EMBL/GenBank/DDBJ whole genome shotgun (WGS) entry which is preliminary data.</text>
</comment>
<dbReference type="EMBL" id="BAAAQT010000001">
    <property type="protein sequence ID" value="GAA2171200.1"/>
    <property type="molecule type" value="Genomic_DNA"/>
</dbReference>
<reference evidence="4" key="1">
    <citation type="journal article" date="2019" name="Int. J. Syst. Evol. Microbiol.">
        <title>The Global Catalogue of Microorganisms (GCM) 10K type strain sequencing project: providing services to taxonomists for standard genome sequencing and annotation.</title>
        <authorList>
            <consortium name="The Broad Institute Genomics Platform"/>
            <consortium name="The Broad Institute Genome Sequencing Center for Infectious Disease"/>
            <person name="Wu L."/>
            <person name="Ma J."/>
        </authorList>
    </citation>
    <scope>NUCLEOTIDE SEQUENCE [LARGE SCALE GENOMIC DNA]</scope>
    <source>
        <strain evidence="4">JCM 16026</strain>
    </source>
</reference>
<proteinExistence type="predicted"/>